<feature type="domain" description="Formyl transferase N-terminal" evidence="1">
    <location>
        <begin position="133"/>
        <end position="223"/>
    </location>
</feature>
<dbReference type="Pfam" id="PF00551">
    <property type="entry name" value="Formyl_trans_N"/>
    <property type="match status" value="1"/>
</dbReference>
<dbReference type="RefSeq" id="WP_237853028.1">
    <property type="nucleotide sequence ID" value="NZ_JAKLWS010000005.1"/>
</dbReference>
<evidence type="ECO:0000313" key="2">
    <source>
        <dbReference type="EMBL" id="MCG2588184.1"/>
    </source>
</evidence>
<dbReference type="InterPro" id="IPR002376">
    <property type="entry name" value="Formyl_transf_N"/>
</dbReference>
<dbReference type="Proteomes" id="UP001165366">
    <property type="component" value="Unassembled WGS sequence"/>
</dbReference>
<organism evidence="2 3">
    <name type="scientific">Rhodohalobacter sulfatireducens</name>
    <dbReference type="NCBI Taxonomy" id="2911366"/>
    <lineage>
        <taxon>Bacteria</taxon>
        <taxon>Pseudomonadati</taxon>
        <taxon>Balneolota</taxon>
        <taxon>Balneolia</taxon>
        <taxon>Balneolales</taxon>
        <taxon>Balneolaceae</taxon>
        <taxon>Rhodohalobacter</taxon>
    </lineage>
</organism>
<comment type="caution">
    <text evidence="2">The sequence shown here is derived from an EMBL/GenBank/DDBJ whole genome shotgun (WGS) entry which is preliminary data.</text>
</comment>
<sequence>MGHRGVVITAGFDKSEAATCLAELFKQNGIPVNGIMVVSPYSVLRIKYYLKKKGLSSITQSIRRLKGFQKNDSGNTPNHINQFRIEHQISIDSLKKWANINHCKIITVASLNSDQSIHFLESTDPQWLVYSGGGILKQPIIDQVDGQILNAHQGPLPEIRGMNAAEWSILLDKKQEVTIHLIDRGIDTGKIIKRLPYTIDKKDNIESIREKAIIKGVEGLIEVGSQDSLVRYDIQENHSQYRQCYTLSNAMRELLNAKLEYLKSRSADV</sequence>
<proteinExistence type="predicted"/>
<name>A0ABS9KBE1_9BACT</name>
<gene>
    <name evidence="2" type="ORF">L6773_06375</name>
</gene>
<evidence type="ECO:0000259" key="1">
    <source>
        <dbReference type="Pfam" id="PF00551"/>
    </source>
</evidence>
<protein>
    <recommendedName>
        <fullName evidence="1">Formyl transferase N-terminal domain-containing protein</fullName>
    </recommendedName>
</protein>
<keyword evidence="3" id="KW-1185">Reference proteome</keyword>
<dbReference type="Gene3D" id="3.40.50.170">
    <property type="entry name" value="Formyl transferase, N-terminal domain"/>
    <property type="match status" value="1"/>
</dbReference>
<dbReference type="SUPFAM" id="SSF53328">
    <property type="entry name" value="Formyltransferase"/>
    <property type="match status" value="1"/>
</dbReference>
<reference evidence="2" key="2">
    <citation type="submission" date="2024-05" db="EMBL/GenBank/DDBJ databases">
        <title>Rhodohalobacter halophilus gen. nov., sp. nov., a moderately halophilic member of the family Balneolaceae.</title>
        <authorList>
            <person name="Xia J."/>
        </authorList>
    </citation>
    <scope>NUCLEOTIDE SEQUENCE</scope>
    <source>
        <strain evidence="2">WB101</strain>
    </source>
</reference>
<accession>A0ABS9KBE1</accession>
<evidence type="ECO:0000313" key="3">
    <source>
        <dbReference type="Proteomes" id="UP001165366"/>
    </source>
</evidence>
<dbReference type="EMBL" id="JAKLWS010000005">
    <property type="protein sequence ID" value="MCG2588184.1"/>
    <property type="molecule type" value="Genomic_DNA"/>
</dbReference>
<reference evidence="2" key="1">
    <citation type="submission" date="2022-01" db="EMBL/GenBank/DDBJ databases">
        <authorList>
            <person name="Wang Y."/>
        </authorList>
    </citation>
    <scope>NUCLEOTIDE SEQUENCE</scope>
    <source>
        <strain evidence="2">WB101</strain>
    </source>
</reference>
<dbReference type="InterPro" id="IPR036477">
    <property type="entry name" value="Formyl_transf_N_sf"/>
</dbReference>